<name>A0A9P6FUI5_9FUNG</name>
<comment type="caution">
    <text evidence="1">The sequence shown here is derived from an EMBL/GenBank/DDBJ whole genome shotgun (WGS) entry which is preliminary data.</text>
</comment>
<organism evidence="1 2">
    <name type="scientific">Lunasporangiospora selenospora</name>
    <dbReference type="NCBI Taxonomy" id="979761"/>
    <lineage>
        <taxon>Eukaryota</taxon>
        <taxon>Fungi</taxon>
        <taxon>Fungi incertae sedis</taxon>
        <taxon>Mucoromycota</taxon>
        <taxon>Mortierellomycotina</taxon>
        <taxon>Mortierellomycetes</taxon>
        <taxon>Mortierellales</taxon>
        <taxon>Mortierellaceae</taxon>
        <taxon>Lunasporangiospora</taxon>
    </lineage>
</organism>
<keyword evidence="2" id="KW-1185">Reference proteome</keyword>
<dbReference type="EMBL" id="JAABOA010001743">
    <property type="protein sequence ID" value="KAF9580970.1"/>
    <property type="molecule type" value="Genomic_DNA"/>
</dbReference>
<dbReference type="AlphaFoldDB" id="A0A9P6FUI5"/>
<proteinExistence type="predicted"/>
<evidence type="ECO:0000313" key="1">
    <source>
        <dbReference type="EMBL" id="KAF9580970.1"/>
    </source>
</evidence>
<gene>
    <name evidence="1" type="ORF">BGW38_002180</name>
</gene>
<dbReference type="Proteomes" id="UP000780801">
    <property type="component" value="Unassembled WGS sequence"/>
</dbReference>
<accession>A0A9P6FUI5</accession>
<dbReference type="OrthoDB" id="63113at2759"/>
<evidence type="ECO:0000313" key="2">
    <source>
        <dbReference type="Proteomes" id="UP000780801"/>
    </source>
</evidence>
<protein>
    <submittedName>
        <fullName evidence="1">Uncharacterized protein</fullName>
    </submittedName>
</protein>
<sequence>MAGPAYTPITSNPFVDVSSTAEATFNSPTARSYGLGLVQRFREEHLSSLRPMSEFFDRNRVSFPSGFSDA</sequence>
<reference evidence="1" key="1">
    <citation type="journal article" date="2020" name="Fungal Divers.">
        <title>Resolving the Mortierellaceae phylogeny through synthesis of multi-gene phylogenetics and phylogenomics.</title>
        <authorList>
            <person name="Vandepol N."/>
            <person name="Liber J."/>
            <person name="Desiro A."/>
            <person name="Na H."/>
            <person name="Kennedy M."/>
            <person name="Barry K."/>
            <person name="Grigoriev I.V."/>
            <person name="Miller A.N."/>
            <person name="O'Donnell K."/>
            <person name="Stajich J.E."/>
            <person name="Bonito G."/>
        </authorList>
    </citation>
    <scope>NUCLEOTIDE SEQUENCE</scope>
    <source>
        <strain evidence="1">KOD1015</strain>
    </source>
</reference>